<reference evidence="3 4" key="1">
    <citation type="submission" date="2015-09" db="EMBL/GenBank/DDBJ databases">
        <title>Bacillus cereus food isolates.</title>
        <authorList>
            <person name="Boekhorst J."/>
        </authorList>
    </citation>
    <scope>NUCLEOTIDE SEQUENCE [LARGE SCALE GENOMIC DNA]</scope>
    <source>
        <strain evidence="3 4">B4082</strain>
    </source>
</reference>
<keyword evidence="1" id="KW-0238">DNA-binding</keyword>
<dbReference type="PROSITE" id="PS50943">
    <property type="entry name" value="HTH_CROC1"/>
    <property type="match status" value="1"/>
</dbReference>
<protein>
    <submittedName>
        <fullName evidence="3">Transcriptional regulator XRE family</fullName>
    </submittedName>
</protein>
<dbReference type="Gene3D" id="1.10.260.40">
    <property type="entry name" value="lambda repressor-like DNA-binding domains"/>
    <property type="match status" value="1"/>
</dbReference>
<gene>
    <name evidence="3" type="ORF">B4082_0042</name>
</gene>
<dbReference type="AlphaFoldDB" id="A0A164IUJ2"/>
<dbReference type="EMBL" id="LJKA01000001">
    <property type="protein sequence ID" value="KZD41919.1"/>
    <property type="molecule type" value="Genomic_DNA"/>
</dbReference>
<dbReference type="Gene3D" id="1.25.40.10">
    <property type="entry name" value="Tetratricopeptide repeat domain"/>
    <property type="match status" value="1"/>
</dbReference>
<feature type="domain" description="HTH cro/C1-type" evidence="2">
    <location>
        <begin position="10"/>
        <end position="64"/>
    </location>
</feature>
<dbReference type="Pfam" id="PF01381">
    <property type="entry name" value="HTH_3"/>
    <property type="match status" value="1"/>
</dbReference>
<evidence type="ECO:0000256" key="1">
    <source>
        <dbReference type="ARBA" id="ARBA00023125"/>
    </source>
</evidence>
<evidence type="ECO:0000313" key="3">
    <source>
        <dbReference type="EMBL" id="KZD41919.1"/>
    </source>
</evidence>
<evidence type="ECO:0000313" key="4">
    <source>
        <dbReference type="Proteomes" id="UP000076501"/>
    </source>
</evidence>
<sequence>MKEINIHKIIADKRKEKGITQEELAAYIGITKASVSKWETGQSYPDITFLPLLASYFNISIDELISYTPQMEQEDIKNLYHRLAEAFSEKPFNEVMMECRGIIKKYYSCFPLLIQMGLLFINHHMLAEDMDRRIEILEEAIHLFSRVQEESDDVSLAKEAVSFKSTCYLLLSKPNEVLQLLGETIRPNFPEEDLIAQAYQMLGNTEKANEMMQISMYQHLIQFVATIPNYVLVNASNTEKVKIILNRAFKLVDIYEIEKLHPNMTLKVYYAAAQVYCIQENFEGALEMLRKYVAVCAVSFTVSSLHLHGDSYFDVIDGWFAEFPLGAKTVRNEDIIKQSMLQNIAENPVFVPMKDVREYKNIIASLKFKLDITD</sequence>
<name>A0A164IUJ2_BACCE</name>
<dbReference type="SUPFAM" id="SSF47413">
    <property type="entry name" value="lambda repressor-like DNA-binding domains"/>
    <property type="match status" value="1"/>
</dbReference>
<comment type="caution">
    <text evidence="3">The sequence shown here is derived from an EMBL/GenBank/DDBJ whole genome shotgun (WGS) entry which is preliminary data.</text>
</comment>
<proteinExistence type="predicted"/>
<dbReference type="PATRIC" id="fig|1396.539.peg.2075"/>
<evidence type="ECO:0000259" key="2">
    <source>
        <dbReference type="PROSITE" id="PS50943"/>
    </source>
</evidence>
<dbReference type="SUPFAM" id="SSF48452">
    <property type="entry name" value="TPR-like"/>
    <property type="match status" value="1"/>
</dbReference>
<dbReference type="Proteomes" id="UP000076501">
    <property type="component" value="Unassembled WGS sequence"/>
</dbReference>
<dbReference type="PANTHER" id="PTHR46558:SF11">
    <property type="entry name" value="HTH-TYPE TRANSCRIPTIONAL REGULATOR XRE"/>
    <property type="match status" value="1"/>
</dbReference>
<dbReference type="InterPro" id="IPR001387">
    <property type="entry name" value="Cro/C1-type_HTH"/>
</dbReference>
<dbReference type="CDD" id="cd00093">
    <property type="entry name" value="HTH_XRE"/>
    <property type="match status" value="1"/>
</dbReference>
<accession>A0A164IUJ2</accession>
<organism evidence="3 4">
    <name type="scientific">Bacillus cereus</name>
    <dbReference type="NCBI Taxonomy" id="1396"/>
    <lineage>
        <taxon>Bacteria</taxon>
        <taxon>Bacillati</taxon>
        <taxon>Bacillota</taxon>
        <taxon>Bacilli</taxon>
        <taxon>Bacillales</taxon>
        <taxon>Bacillaceae</taxon>
        <taxon>Bacillus</taxon>
        <taxon>Bacillus cereus group</taxon>
    </lineage>
</organism>
<dbReference type="SMART" id="SM00530">
    <property type="entry name" value="HTH_XRE"/>
    <property type="match status" value="1"/>
</dbReference>
<dbReference type="GO" id="GO:0003677">
    <property type="term" value="F:DNA binding"/>
    <property type="evidence" value="ECO:0007669"/>
    <property type="project" value="UniProtKB-KW"/>
</dbReference>
<dbReference type="InterPro" id="IPR010982">
    <property type="entry name" value="Lambda_DNA-bd_dom_sf"/>
</dbReference>
<dbReference type="InterPro" id="IPR011990">
    <property type="entry name" value="TPR-like_helical_dom_sf"/>
</dbReference>
<dbReference type="RefSeq" id="WP_063220929.1">
    <property type="nucleotide sequence ID" value="NZ_LJKA01000001.1"/>
</dbReference>
<dbReference type="PANTHER" id="PTHR46558">
    <property type="entry name" value="TRACRIPTIONAL REGULATORY PROTEIN-RELATED-RELATED"/>
    <property type="match status" value="1"/>
</dbReference>